<gene>
    <name evidence="10 12" type="ORF">LOAG_12598</name>
</gene>
<reference evidence="12" key="2">
    <citation type="submission" date="2016-11" db="UniProtKB">
        <authorList>
            <consortium name="WormBaseParasite"/>
        </authorList>
    </citation>
    <scope>IDENTIFICATION</scope>
</reference>
<keyword evidence="11" id="KW-1185">Reference proteome</keyword>
<dbReference type="PANTHER" id="PTHR14614:SF39">
    <property type="entry name" value="HISTIDINE PROTEIN METHYLTRANSFERASE 1 HOMOLOG"/>
    <property type="match status" value="1"/>
</dbReference>
<dbReference type="GeneID" id="9950064"/>
<keyword evidence="7" id="KW-0949">S-adenosyl-L-methionine</keyword>
<evidence type="ECO:0000313" key="11">
    <source>
        <dbReference type="Proteomes" id="UP000095285"/>
    </source>
</evidence>
<dbReference type="EMBL" id="JH712123">
    <property type="protein sequence ID" value="EFO15909.2"/>
    <property type="molecule type" value="Genomic_DNA"/>
</dbReference>
<comment type="similarity">
    <text evidence="9">Belongs to the methyltransferase superfamily. METTL18 family.</text>
</comment>
<evidence type="ECO:0000256" key="5">
    <source>
        <dbReference type="ARBA" id="ARBA00022603"/>
    </source>
</evidence>
<dbReference type="GO" id="GO:0032259">
    <property type="term" value="P:methylation"/>
    <property type="evidence" value="ECO:0007669"/>
    <property type="project" value="UniProtKB-KW"/>
</dbReference>
<dbReference type="RefSeq" id="XP_020301302.1">
    <property type="nucleotide sequence ID" value="XM_020448565.1"/>
</dbReference>
<evidence type="ECO:0000313" key="10">
    <source>
        <dbReference type="EMBL" id="EFO15909.2"/>
    </source>
</evidence>
<evidence type="ECO:0000256" key="4">
    <source>
        <dbReference type="ARBA" id="ARBA00022490"/>
    </source>
</evidence>
<dbReference type="InterPro" id="IPR019410">
    <property type="entry name" value="Methyltransf_16"/>
</dbReference>
<evidence type="ECO:0000256" key="8">
    <source>
        <dbReference type="ARBA" id="ARBA00023242"/>
    </source>
</evidence>
<name>A0A1I7VT29_LOALO</name>
<sequence length="274" mass="31262">MPLYDTGDRTKSNLFNFIPTLVELVLQISKMRKNVDDIKEGAYCVELSSGHCLYYVDQVTLDRNVKELGYQDDPSLEQITHFDRTIGIYEGGFKVWECAIDLCEYIDKALEPQILKDKKILEVGCGAGLPSILALQKGAKEVVLQDYNDAVVNCFTKDNFTVNNMNLKNCRFYSCDWAILHQKIDGQKFDVVLTSETIYNEEHYKILHDLFDVVLPPDGLVLLAAKMFYFGVGGNIPTFLEYVKARGIFDAYICWSSKSDVPRKIIQLTRKFCS</sequence>
<evidence type="ECO:0000313" key="12">
    <source>
        <dbReference type="WBParaSite" id="EN70_5960"/>
    </source>
</evidence>
<dbReference type="GO" id="GO:0005737">
    <property type="term" value="C:cytoplasm"/>
    <property type="evidence" value="ECO:0007669"/>
    <property type="project" value="UniProtKB-SubCell"/>
</dbReference>
<evidence type="ECO:0000256" key="9">
    <source>
        <dbReference type="ARBA" id="ARBA00038126"/>
    </source>
</evidence>
<keyword evidence="4" id="KW-0963">Cytoplasm</keyword>
<keyword evidence="8" id="KW-0539">Nucleus</keyword>
<evidence type="ECO:0000256" key="6">
    <source>
        <dbReference type="ARBA" id="ARBA00022679"/>
    </source>
</evidence>
<accession>A0A1I7VT29</accession>
<dbReference type="OMA" id="GKCIMIN"/>
<dbReference type="PANTHER" id="PTHR14614">
    <property type="entry name" value="HEPATOCELLULAR CARCINOMA-ASSOCIATED ANTIGEN"/>
    <property type="match status" value="1"/>
</dbReference>
<evidence type="ECO:0000256" key="7">
    <source>
        <dbReference type="ARBA" id="ARBA00022691"/>
    </source>
</evidence>
<dbReference type="Gene3D" id="3.40.50.150">
    <property type="entry name" value="Vaccinia Virus protein VP39"/>
    <property type="match status" value="1"/>
</dbReference>
<dbReference type="Proteomes" id="UP000095285">
    <property type="component" value="Unassembled WGS sequence"/>
</dbReference>
<dbReference type="WBParaSite" id="EN70_5960">
    <property type="protein sequence ID" value="EN70_5960"/>
    <property type="gene ID" value="EN70_5960"/>
</dbReference>
<dbReference type="Pfam" id="PF10294">
    <property type="entry name" value="Methyltransf_16"/>
    <property type="match status" value="1"/>
</dbReference>
<keyword evidence="6" id="KW-0808">Transferase</keyword>
<dbReference type="STRING" id="7209.A0A1I7VT29"/>
<organism evidence="11 12">
    <name type="scientific">Loa loa</name>
    <name type="common">Eye worm</name>
    <name type="synonym">Filaria loa</name>
    <dbReference type="NCBI Taxonomy" id="7209"/>
    <lineage>
        <taxon>Eukaryota</taxon>
        <taxon>Metazoa</taxon>
        <taxon>Ecdysozoa</taxon>
        <taxon>Nematoda</taxon>
        <taxon>Chromadorea</taxon>
        <taxon>Rhabditida</taxon>
        <taxon>Spirurina</taxon>
        <taxon>Spiruromorpha</taxon>
        <taxon>Filarioidea</taxon>
        <taxon>Onchocercidae</taxon>
        <taxon>Loa</taxon>
    </lineage>
</organism>
<evidence type="ECO:0000256" key="3">
    <source>
        <dbReference type="ARBA" id="ARBA00012533"/>
    </source>
</evidence>
<dbReference type="SUPFAM" id="SSF53335">
    <property type="entry name" value="S-adenosyl-L-methionine-dependent methyltransferases"/>
    <property type="match status" value="1"/>
</dbReference>
<evidence type="ECO:0000256" key="1">
    <source>
        <dbReference type="ARBA" id="ARBA00004123"/>
    </source>
</evidence>
<dbReference type="CDD" id="cd02440">
    <property type="entry name" value="AdoMet_MTases"/>
    <property type="match status" value="1"/>
</dbReference>
<dbReference type="OrthoDB" id="407325at2759"/>
<proteinExistence type="inferred from homology"/>
<dbReference type="GO" id="GO:0018064">
    <property type="term" value="F:protein-L-histidine N-tele-methyltransferase activity"/>
    <property type="evidence" value="ECO:0007669"/>
    <property type="project" value="UniProtKB-EC"/>
</dbReference>
<accession>A0A1S0TKW9</accession>
<dbReference type="EC" id="2.1.1.85" evidence="3"/>
<evidence type="ECO:0000256" key="2">
    <source>
        <dbReference type="ARBA" id="ARBA00004496"/>
    </source>
</evidence>
<dbReference type="InterPro" id="IPR029063">
    <property type="entry name" value="SAM-dependent_MTases_sf"/>
</dbReference>
<dbReference type="eggNOG" id="KOG2920">
    <property type="taxonomic scope" value="Eukaryota"/>
</dbReference>
<dbReference type="KEGG" id="loa:LOAG_12598"/>
<protein>
    <recommendedName>
        <fullName evidence="3">protein-histidine N-methyltransferase</fullName>
        <ecNumber evidence="3">2.1.1.85</ecNumber>
    </recommendedName>
</protein>
<reference evidence="10 11" key="1">
    <citation type="submission" date="2012-04" db="EMBL/GenBank/DDBJ databases">
        <title>The Genome Sequence of Loa loa.</title>
        <authorList>
            <consortium name="The Broad Institute Genome Sequencing Platform"/>
            <consortium name="Broad Institute Genome Sequencing Center for Infectious Disease"/>
            <person name="Nutman T.B."/>
            <person name="Fink D.L."/>
            <person name="Russ C."/>
            <person name="Young S."/>
            <person name="Zeng Q."/>
            <person name="Gargeya S."/>
            <person name="Alvarado L."/>
            <person name="Berlin A."/>
            <person name="Chapman S.B."/>
            <person name="Chen Z."/>
            <person name="Freedman E."/>
            <person name="Gellesch M."/>
            <person name="Goldberg J."/>
            <person name="Griggs A."/>
            <person name="Gujja S."/>
            <person name="Heilman E.R."/>
            <person name="Heiman D."/>
            <person name="Howarth C."/>
            <person name="Mehta T."/>
            <person name="Neiman D."/>
            <person name="Pearson M."/>
            <person name="Roberts A."/>
            <person name="Saif S."/>
            <person name="Shea T."/>
            <person name="Shenoy N."/>
            <person name="Sisk P."/>
            <person name="Stolte C."/>
            <person name="Sykes S."/>
            <person name="White J."/>
            <person name="Yandava C."/>
            <person name="Haas B."/>
            <person name="Henn M.R."/>
            <person name="Nusbaum C."/>
            <person name="Birren B."/>
        </authorList>
    </citation>
    <scope>NUCLEOTIDE SEQUENCE [LARGE SCALE GENOMIC DNA]</scope>
</reference>
<dbReference type="CTD" id="9950064"/>
<comment type="subcellular location">
    <subcellularLocation>
        <location evidence="2">Cytoplasm</location>
    </subcellularLocation>
    <subcellularLocation>
        <location evidence="1">Nucleus</location>
    </subcellularLocation>
</comment>
<dbReference type="FunCoup" id="A0A1I7VT29">
    <property type="interactions" value="2319"/>
</dbReference>
<dbReference type="AlphaFoldDB" id="A0A1I7VT29"/>
<dbReference type="GO" id="GO:0005634">
    <property type="term" value="C:nucleus"/>
    <property type="evidence" value="ECO:0007669"/>
    <property type="project" value="UniProtKB-SubCell"/>
</dbReference>
<keyword evidence="5" id="KW-0489">Methyltransferase</keyword>